<sequence>MDEFAAPSLILASLEGAQALSNAATSSGDSSPPGSPSMPSPSSPPVDLEYVTGNGSYSWCTIA</sequence>
<proteinExistence type="predicted"/>
<name>A0A1M2W3K0_TRAPU</name>
<organism evidence="2 3">
    <name type="scientific">Trametes pubescens</name>
    <name type="common">White-rot fungus</name>
    <dbReference type="NCBI Taxonomy" id="154538"/>
    <lineage>
        <taxon>Eukaryota</taxon>
        <taxon>Fungi</taxon>
        <taxon>Dikarya</taxon>
        <taxon>Basidiomycota</taxon>
        <taxon>Agaricomycotina</taxon>
        <taxon>Agaricomycetes</taxon>
        <taxon>Polyporales</taxon>
        <taxon>Polyporaceae</taxon>
        <taxon>Trametes</taxon>
    </lineage>
</organism>
<evidence type="ECO:0000256" key="1">
    <source>
        <dbReference type="SAM" id="MobiDB-lite"/>
    </source>
</evidence>
<reference evidence="2 3" key="1">
    <citation type="submission" date="2016-10" db="EMBL/GenBank/DDBJ databases">
        <title>Genome sequence of the basidiomycete white-rot fungus Trametes pubescens.</title>
        <authorList>
            <person name="Makela M.R."/>
            <person name="Granchi Z."/>
            <person name="Peng M."/>
            <person name="De Vries R.P."/>
            <person name="Grigoriev I."/>
            <person name="Riley R."/>
            <person name="Hilden K."/>
        </authorList>
    </citation>
    <scope>NUCLEOTIDE SEQUENCE [LARGE SCALE GENOMIC DNA]</scope>
    <source>
        <strain evidence="2 3">FBCC735</strain>
    </source>
</reference>
<feature type="compositionally biased region" description="Pro residues" evidence="1">
    <location>
        <begin position="33"/>
        <end position="44"/>
    </location>
</feature>
<gene>
    <name evidence="2" type="ORF">TRAPUB_9006</name>
</gene>
<dbReference type="AlphaFoldDB" id="A0A1M2W3K0"/>
<evidence type="ECO:0000313" key="3">
    <source>
        <dbReference type="Proteomes" id="UP000184267"/>
    </source>
</evidence>
<feature type="region of interest" description="Disordered" evidence="1">
    <location>
        <begin position="20"/>
        <end position="48"/>
    </location>
</feature>
<dbReference type="EMBL" id="MNAD01000288">
    <property type="protein sequence ID" value="OJT14428.1"/>
    <property type="molecule type" value="Genomic_DNA"/>
</dbReference>
<protein>
    <submittedName>
        <fullName evidence="2">Uncharacterized protein</fullName>
    </submittedName>
</protein>
<accession>A0A1M2W3K0</accession>
<dbReference type="Proteomes" id="UP000184267">
    <property type="component" value="Unassembled WGS sequence"/>
</dbReference>
<comment type="caution">
    <text evidence="2">The sequence shown here is derived from an EMBL/GenBank/DDBJ whole genome shotgun (WGS) entry which is preliminary data.</text>
</comment>
<keyword evidence="3" id="KW-1185">Reference proteome</keyword>
<evidence type="ECO:0000313" key="2">
    <source>
        <dbReference type="EMBL" id="OJT14428.1"/>
    </source>
</evidence>